<name>I7MAK2_TETTS</name>
<feature type="signal peptide" evidence="1">
    <location>
        <begin position="1"/>
        <end position="19"/>
    </location>
</feature>
<feature type="chain" id="PRO_5003712359" description="Peptidase A1 domain-containing protein" evidence="1">
    <location>
        <begin position="20"/>
        <end position="337"/>
    </location>
</feature>
<dbReference type="HOGENOM" id="CLU_063368_0_0_1"/>
<gene>
    <name evidence="3" type="ORF">TTHERM_00465010</name>
</gene>
<dbReference type="EMBL" id="GG662441">
    <property type="protein sequence ID" value="EAS04753.1"/>
    <property type="molecule type" value="Genomic_DNA"/>
</dbReference>
<organism evidence="3 4">
    <name type="scientific">Tetrahymena thermophila (strain SB210)</name>
    <dbReference type="NCBI Taxonomy" id="312017"/>
    <lineage>
        <taxon>Eukaryota</taxon>
        <taxon>Sar</taxon>
        <taxon>Alveolata</taxon>
        <taxon>Ciliophora</taxon>
        <taxon>Intramacronucleata</taxon>
        <taxon>Oligohymenophorea</taxon>
        <taxon>Hymenostomatida</taxon>
        <taxon>Tetrahymenina</taxon>
        <taxon>Tetrahymenidae</taxon>
        <taxon>Tetrahymena</taxon>
    </lineage>
</organism>
<dbReference type="Proteomes" id="UP000009168">
    <property type="component" value="Unassembled WGS sequence"/>
</dbReference>
<accession>I7MAK2</accession>
<dbReference type="InterPro" id="IPR021109">
    <property type="entry name" value="Peptidase_aspartic_dom_sf"/>
</dbReference>
<dbReference type="STRING" id="312017.I7MAK2"/>
<reference evidence="4" key="1">
    <citation type="journal article" date="2006" name="PLoS Biol.">
        <title>Macronuclear genome sequence of the ciliate Tetrahymena thermophila, a model eukaryote.</title>
        <authorList>
            <person name="Eisen J.A."/>
            <person name="Coyne R.S."/>
            <person name="Wu M."/>
            <person name="Wu D."/>
            <person name="Thiagarajan M."/>
            <person name="Wortman J.R."/>
            <person name="Badger J.H."/>
            <person name="Ren Q."/>
            <person name="Amedeo P."/>
            <person name="Jones K.M."/>
            <person name="Tallon L.J."/>
            <person name="Delcher A.L."/>
            <person name="Salzberg S.L."/>
            <person name="Silva J.C."/>
            <person name="Haas B.J."/>
            <person name="Majoros W.H."/>
            <person name="Farzad M."/>
            <person name="Carlton J.M."/>
            <person name="Smith R.K. Jr."/>
            <person name="Garg J."/>
            <person name="Pearlman R.E."/>
            <person name="Karrer K.M."/>
            <person name="Sun L."/>
            <person name="Manning G."/>
            <person name="Elde N.C."/>
            <person name="Turkewitz A.P."/>
            <person name="Asai D.J."/>
            <person name="Wilkes D.E."/>
            <person name="Wang Y."/>
            <person name="Cai H."/>
            <person name="Collins K."/>
            <person name="Stewart B.A."/>
            <person name="Lee S.R."/>
            <person name="Wilamowska K."/>
            <person name="Weinberg Z."/>
            <person name="Ruzzo W.L."/>
            <person name="Wloga D."/>
            <person name="Gaertig J."/>
            <person name="Frankel J."/>
            <person name="Tsao C.-C."/>
            <person name="Gorovsky M.A."/>
            <person name="Keeling P.J."/>
            <person name="Waller R.F."/>
            <person name="Patron N.J."/>
            <person name="Cherry J.M."/>
            <person name="Stover N.A."/>
            <person name="Krieger C.J."/>
            <person name="del Toro C."/>
            <person name="Ryder H.F."/>
            <person name="Williamson S.C."/>
            <person name="Barbeau R.A."/>
            <person name="Hamilton E.P."/>
            <person name="Orias E."/>
        </authorList>
    </citation>
    <scope>NUCLEOTIDE SEQUENCE [LARGE SCALE GENOMIC DNA]</scope>
    <source>
        <strain evidence="4">SB210</strain>
    </source>
</reference>
<feature type="domain" description="Peptidase A1" evidence="2">
    <location>
        <begin position="109"/>
        <end position="331"/>
    </location>
</feature>
<proteinExistence type="predicted"/>
<dbReference type="Pfam" id="PF00026">
    <property type="entry name" value="Asp"/>
    <property type="match status" value="1"/>
</dbReference>
<protein>
    <recommendedName>
        <fullName evidence="2">Peptidase A1 domain-containing protein</fullName>
    </recommendedName>
</protein>
<dbReference type="PROSITE" id="PS51257">
    <property type="entry name" value="PROKAR_LIPOPROTEIN"/>
    <property type="match status" value="1"/>
</dbReference>
<dbReference type="GeneID" id="7839906"/>
<dbReference type="AlphaFoldDB" id="I7MAK2"/>
<sequence length="337" mass="37821">MNTGKILLITIALLSCALSERISVPLKLNNNNQLYLTANVGSSAQCQVDFLLSINTCNSSIQKSAKELEQCGVEFVGLNPYFKGLNYQSKIQLGSQQKVLNFTAPNGSKSQFYGESVLCLGFQRFDFELNTLLQLYQTKQISDQKFFITLNNLANSQTGQVIGQIDFGAPDTSITTSQFVNIKNVFNIISFDALSRDYFTYGSAKIYTQTSVYFNLDSPFSGIPNNSFQLLLNILMQQGISYELDSQLNTLYVKSIEQLQDITIQLVQSDSKTFLLTLKPTEYTRKTADGKFQVLIYPVFSQQQSFYLGYTALQSYYIGFDLQSQSISIAQINNNQV</sequence>
<evidence type="ECO:0000313" key="3">
    <source>
        <dbReference type="EMBL" id="EAS04753.1"/>
    </source>
</evidence>
<dbReference type="InterPro" id="IPR033121">
    <property type="entry name" value="PEPTIDASE_A1"/>
</dbReference>
<evidence type="ECO:0000259" key="2">
    <source>
        <dbReference type="Pfam" id="PF00026"/>
    </source>
</evidence>
<evidence type="ECO:0000256" key="1">
    <source>
        <dbReference type="SAM" id="SignalP"/>
    </source>
</evidence>
<dbReference type="SUPFAM" id="SSF50630">
    <property type="entry name" value="Acid proteases"/>
    <property type="match status" value="1"/>
</dbReference>
<keyword evidence="4" id="KW-1185">Reference proteome</keyword>
<dbReference type="InParanoid" id="I7MAK2"/>
<keyword evidence="1" id="KW-0732">Signal</keyword>
<dbReference type="Gene3D" id="2.40.70.10">
    <property type="entry name" value="Acid Proteases"/>
    <property type="match status" value="1"/>
</dbReference>
<dbReference type="RefSeq" id="XP_001024998.1">
    <property type="nucleotide sequence ID" value="XM_001024998.1"/>
</dbReference>
<evidence type="ECO:0000313" key="4">
    <source>
        <dbReference type="Proteomes" id="UP000009168"/>
    </source>
</evidence>
<dbReference type="KEGG" id="tet:TTHERM_00465010"/>